<evidence type="ECO:0000313" key="2">
    <source>
        <dbReference type="Proteomes" id="UP000777002"/>
    </source>
</evidence>
<sequence length="80" mass="9044">MISKEELMQRVARIDYWHPADTTATVCCLVFKNGMTALGWSACANPKEFDSELGKKYALDDAVERSLGFIAWEQANERQS</sequence>
<accession>A0ABS2GTB4</accession>
<organism evidence="1 2">
    <name type="scientific">Parasutterella secunda</name>
    <dbReference type="NCBI Taxonomy" id="626947"/>
    <lineage>
        <taxon>Bacteria</taxon>
        <taxon>Pseudomonadati</taxon>
        <taxon>Pseudomonadota</taxon>
        <taxon>Betaproteobacteria</taxon>
        <taxon>Burkholderiales</taxon>
        <taxon>Sutterellaceae</taxon>
        <taxon>Parasutterella</taxon>
    </lineage>
</organism>
<evidence type="ECO:0008006" key="3">
    <source>
        <dbReference type="Google" id="ProtNLM"/>
    </source>
</evidence>
<keyword evidence="2" id="KW-1185">Reference proteome</keyword>
<proteinExistence type="predicted"/>
<dbReference type="Pfam" id="PF13876">
    <property type="entry name" value="Phage_gp49_66"/>
    <property type="match status" value="1"/>
</dbReference>
<gene>
    <name evidence="1" type="ORF">H5985_02775</name>
</gene>
<dbReference type="InterPro" id="IPR025915">
    <property type="entry name" value="Phage_gp49_66"/>
</dbReference>
<evidence type="ECO:0000313" key="1">
    <source>
        <dbReference type="EMBL" id="MBM6928194.1"/>
    </source>
</evidence>
<comment type="caution">
    <text evidence="1">The sequence shown here is derived from an EMBL/GenBank/DDBJ whole genome shotgun (WGS) entry which is preliminary data.</text>
</comment>
<reference evidence="1 2" key="1">
    <citation type="journal article" date="2021" name="Sci. Rep.">
        <title>The distribution of antibiotic resistance genes in chicken gut microbiota commensals.</title>
        <authorList>
            <person name="Juricova H."/>
            <person name="Matiasovicova J."/>
            <person name="Kubasova T."/>
            <person name="Cejkova D."/>
            <person name="Rychlik I."/>
        </authorList>
    </citation>
    <scope>NUCLEOTIDE SEQUENCE [LARGE SCALE GENOMIC DNA]</scope>
    <source>
        <strain evidence="1 2">An562</strain>
    </source>
</reference>
<protein>
    <recommendedName>
        <fullName evidence="3">Phage protein</fullName>
    </recommendedName>
</protein>
<dbReference type="RefSeq" id="WP_205049795.1">
    <property type="nucleotide sequence ID" value="NZ_JACJKX010000003.1"/>
</dbReference>
<dbReference type="Proteomes" id="UP000777002">
    <property type="component" value="Unassembled WGS sequence"/>
</dbReference>
<name>A0ABS2GTB4_9BURK</name>
<dbReference type="EMBL" id="JACJKX010000003">
    <property type="protein sequence ID" value="MBM6928194.1"/>
    <property type="molecule type" value="Genomic_DNA"/>
</dbReference>